<sequence length="212" mass="23907">MSVCIPGLLKELWRLGKANSMNDREKEISEEVNQDVFQDIRSKNFTSEDLGPSTIIFKEGVGITVVGTSEELGWCPFPEEPLGQLSGLSSRQKPRRKCDTRGFDPRNHISRRQVDQSNRISKELPRKKEQHGWSPWKVTENIQHLPGGTGPQSSILTPRMGSFQAQQSSVVSLKFSLTLALASPLELDKSSTIFFHLHWMLQPLVPLRKSNS</sequence>
<protein>
    <submittedName>
        <fullName evidence="3">Uncharacterized protein LOC120324943</fullName>
    </submittedName>
</protein>
<accession>A0A7R5L430</accession>
<feature type="region of interest" description="Disordered" evidence="1">
    <location>
        <begin position="83"/>
        <end position="133"/>
    </location>
</feature>
<evidence type="ECO:0000256" key="1">
    <source>
        <dbReference type="SAM" id="MobiDB-lite"/>
    </source>
</evidence>
<feature type="compositionally biased region" description="Basic and acidic residues" evidence="1">
    <location>
        <begin position="120"/>
        <end position="131"/>
    </location>
</feature>
<keyword evidence="2" id="KW-1185">Reference proteome</keyword>
<dbReference type="GeneID" id="120324943"/>
<evidence type="ECO:0000313" key="2">
    <source>
        <dbReference type="Proteomes" id="UP000504627"/>
    </source>
</evidence>
<gene>
    <name evidence="3" type="primary">LOC120324943</name>
</gene>
<dbReference type="InParanoid" id="A0A7R5L430"/>
<dbReference type="AlphaFoldDB" id="A0A7R5L430"/>
<name>A0A7R5L430_9PASS</name>
<dbReference type="RefSeq" id="XP_039245803.1">
    <property type="nucleotide sequence ID" value="XM_039389869.1"/>
</dbReference>
<reference evidence="3" key="1">
    <citation type="submission" date="2025-08" db="UniProtKB">
        <authorList>
            <consortium name="RefSeq"/>
        </authorList>
    </citation>
    <scope>IDENTIFICATION</scope>
    <source>
        <tissue evidence="3">Muscle</tissue>
    </source>
</reference>
<evidence type="ECO:0000313" key="3">
    <source>
        <dbReference type="RefSeq" id="XP_039245803.1"/>
    </source>
</evidence>
<dbReference type="Proteomes" id="UP000504627">
    <property type="component" value="Unplaced"/>
</dbReference>
<feature type="compositionally biased region" description="Basic and acidic residues" evidence="1">
    <location>
        <begin position="97"/>
        <end position="107"/>
    </location>
</feature>
<organism evidence="2 3">
    <name type="scientific">Pipra filicauda</name>
    <name type="common">Wire-tailed manakin</name>
    <dbReference type="NCBI Taxonomy" id="649802"/>
    <lineage>
        <taxon>Eukaryota</taxon>
        <taxon>Metazoa</taxon>
        <taxon>Chordata</taxon>
        <taxon>Craniata</taxon>
        <taxon>Vertebrata</taxon>
        <taxon>Euteleostomi</taxon>
        <taxon>Archelosauria</taxon>
        <taxon>Archosauria</taxon>
        <taxon>Dinosauria</taxon>
        <taxon>Saurischia</taxon>
        <taxon>Theropoda</taxon>
        <taxon>Coelurosauria</taxon>
        <taxon>Aves</taxon>
        <taxon>Neognathae</taxon>
        <taxon>Neoaves</taxon>
        <taxon>Telluraves</taxon>
        <taxon>Australaves</taxon>
        <taxon>Passeriformes</taxon>
        <taxon>Pipridae</taxon>
        <taxon>Pipra</taxon>
    </lineage>
</organism>
<proteinExistence type="predicted"/>